<dbReference type="OrthoDB" id="5874910at2759"/>
<dbReference type="Pfam" id="PF00188">
    <property type="entry name" value="CAP"/>
    <property type="match status" value="1"/>
</dbReference>
<dbReference type="Gene3D" id="3.40.33.10">
    <property type="entry name" value="CAP"/>
    <property type="match status" value="1"/>
</dbReference>
<dbReference type="InterPro" id="IPR035940">
    <property type="entry name" value="CAP_sf"/>
</dbReference>
<dbReference type="InterPro" id="IPR014044">
    <property type="entry name" value="CAP_dom"/>
</dbReference>
<protein>
    <recommendedName>
        <fullName evidence="1">SCP domain-containing protein</fullName>
    </recommendedName>
</protein>
<name>A0A368GF98_ANCCA</name>
<proteinExistence type="predicted"/>
<evidence type="ECO:0000313" key="3">
    <source>
        <dbReference type="Proteomes" id="UP000252519"/>
    </source>
</evidence>
<feature type="domain" description="SCP" evidence="1">
    <location>
        <begin position="24"/>
        <end position="70"/>
    </location>
</feature>
<evidence type="ECO:0000259" key="1">
    <source>
        <dbReference type="Pfam" id="PF00188"/>
    </source>
</evidence>
<dbReference type="AlphaFoldDB" id="A0A368GF98"/>
<accession>A0A368GF98</accession>
<dbReference type="EMBL" id="JOJR01000172">
    <property type="protein sequence ID" value="RCN43046.1"/>
    <property type="molecule type" value="Genomic_DNA"/>
</dbReference>
<reference evidence="2 3" key="1">
    <citation type="submission" date="2014-10" db="EMBL/GenBank/DDBJ databases">
        <title>Draft genome of the hookworm Ancylostoma caninum.</title>
        <authorList>
            <person name="Mitreva M."/>
        </authorList>
    </citation>
    <scope>NUCLEOTIDE SEQUENCE [LARGE SCALE GENOMIC DNA]</scope>
    <source>
        <strain evidence="2 3">Baltimore</strain>
    </source>
</reference>
<sequence length="74" mass="8112">MSNAIVTNILPQITINPLSIASKGTVISNAIYNGPEQLKTYANVIRPNNTEIGCALNRCENDKRDSLYCIFNSP</sequence>
<gene>
    <name evidence="2" type="ORF">ANCCAN_11006</name>
</gene>
<dbReference type="SUPFAM" id="SSF55797">
    <property type="entry name" value="PR-1-like"/>
    <property type="match status" value="1"/>
</dbReference>
<organism evidence="2 3">
    <name type="scientific">Ancylostoma caninum</name>
    <name type="common">Dog hookworm</name>
    <dbReference type="NCBI Taxonomy" id="29170"/>
    <lineage>
        <taxon>Eukaryota</taxon>
        <taxon>Metazoa</taxon>
        <taxon>Ecdysozoa</taxon>
        <taxon>Nematoda</taxon>
        <taxon>Chromadorea</taxon>
        <taxon>Rhabditida</taxon>
        <taxon>Rhabditina</taxon>
        <taxon>Rhabditomorpha</taxon>
        <taxon>Strongyloidea</taxon>
        <taxon>Ancylostomatidae</taxon>
        <taxon>Ancylostomatinae</taxon>
        <taxon>Ancylostoma</taxon>
    </lineage>
</organism>
<comment type="caution">
    <text evidence="2">The sequence shown here is derived from an EMBL/GenBank/DDBJ whole genome shotgun (WGS) entry which is preliminary data.</text>
</comment>
<dbReference type="Proteomes" id="UP000252519">
    <property type="component" value="Unassembled WGS sequence"/>
</dbReference>
<evidence type="ECO:0000313" key="2">
    <source>
        <dbReference type="EMBL" id="RCN43046.1"/>
    </source>
</evidence>
<keyword evidence="3" id="KW-1185">Reference proteome</keyword>